<dbReference type="GO" id="GO:0006508">
    <property type="term" value="P:proteolysis"/>
    <property type="evidence" value="ECO:0007669"/>
    <property type="project" value="UniProtKB-KW"/>
</dbReference>
<dbReference type="AlphaFoldDB" id="A0A1G2G606"/>
<sequence>MILTIFIFFIVLLVLILSHEFGHFIFAKVRGVRVDEFGFGFPPRLFGKQFGETTYTFNALPFGGFVRIYGEDATEASHDPRSFAARSARDRFWIIFAGVLMNMFLAYGLFTLMQGIGMPDVVGVKIAEVVAGSPADRSGLQVGDKIFSVLTAEGEEVIKTPEEVQTIIEAHKGRDITFKILRGDEYILKGVFPRINPPAGEGAVGIAMEPEIGVVRSPWYRAPWDGLKTTYLVTVATVKGLAQFFGGLFVWDRAVLDQVSGPVGIAKITGEASRLGLIYLLQIVALLSINLAVLNVLPFPALDGGRILFLIIEKLKGSPVNAQVSQMVHLVGFVFLIGLMLVITYRDIARIF</sequence>
<dbReference type="InterPro" id="IPR004387">
    <property type="entry name" value="Pept_M50_Zn"/>
</dbReference>
<dbReference type="STRING" id="1802115.A2756_02110"/>
<proteinExistence type="inferred from homology"/>
<dbReference type="Proteomes" id="UP000177785">
    <property type="component" value="Unassembled WGS sequence"/>
</dbReference>
<keyword evidence="8 11" id="KW-1133">Transmembrane helix</keyword>
<dbReference type="GO" id="GO:0016020">
    <property type="term" value="C:membrane"/>
    <property type="evidence" value="ECO:0007669"/>
    <property type="project" value="UniProtKB-SubCell"/>
</dbReference>
<evidence type="ECO:0000256" key="9">
    <source>
        <dbReference type="ARBA" id="ARBA00023049"/>
    </source>
</evidence>
<dbReference type="GO" id="GO:0046872">
    <property type="term" value="F:metal ion binding"/>
    <property type="evidence" value="ECO:0007669"/>
    <property type="project" value="UniProtKB-KW"/>
</dbReference>
<comment type="subcellular location">
    <subcellularLocation>
        <location evidence="2">Membrane</location>
        <topology evidence="2">Multi-pass membrane protein</topology>
    </subcellularLocation>
</comment>
<evidence type="ECO:0000256" key="4">
    <source>
        <dbReference type="ARBA" id="ARBA00022670"/>
    </source>
</evidence>
<feature type="transmembrane region" description="Helical" evidence="11">
    <location>
        <begin position="277"/>
        <end position="297"/>
    </location>
</feature>
<keyword evidence="5 11" id="KW-0812">Transmembrane</keyword>
<name>A0A1G2G606_9BACT</name>
<dbReference type="PANTHER" id="PTHR42837">
    <property type="entry name" value="REGULATOR OF SIGMA-E PROTEASE RSEP"/>
    <property type="match status" value="1"/>
</dbReference>
<accession>A0A1G2G606</accession>
<feature type="domain" description="PDZ" evidence="12">
    <location>
        <begin position="110"/>
        <end position="149"/>
    </location>
</feature>
<evidence type="ECO:0000313" key="14">
    <source>
        <dbReference type="Proteomes" id="UP000177785"/>
    </source>
</evidence>
<keyword evidence="4 13" id="KW-0645">Protease</keyword>
<keyword evidence="9 11" id="KW-0482">Metalloprotease</keyword>
<keyword evidence="11" id="KW-0479">Metal-binding</keyword>
<dbReference type="CDD" id="cd06163">
    <property type="entry name" value="S2P-M50_PDZ_RseP-like"/>
    <property type="match status" value="1"/>
</dbReference>
<comment type="caution">
    <text evidence="13">The sequence shown here is derived from an EMBL/GenBank/DDBJ whole genome shotgun (WGS) entry which is preliminary data.</text>
</comment>
<dbReference type="Pfam" id="PF17820">
    <property type="entry name" value="PDZ_6"/>
    <property type="match status" value="1"/>
</dbReference>
<evidence type="ECO:0000313" key="13">
    <source>
        <dbReference type="EMBL" id="OGZ45679.1"/>
    </source>
</evidence>
<evidence type="ECO:0000259" key="12">
    <source>
        <dbReference type="PROSITE" id="PS50106"/>
    </source>
</evidence>
<reference evidence="13 14" key="1">
    <citation type="journal article" date="2016" name="Nat. Commun.">
        <title>Thousands of microbial genomes shed light on interconnected biogeochemical processes in an aquifer system.</title>
        <authorList>
            <person name="Anantharaman K."/>
            <person name="Brown C.T."/>
            <person name="Hug L.A."/>
            <person name="Sharon I."/>
            <person name="Castelle C.J."/>
            <person name="Probst A.J."/>
            <person name="Thomas B.C."/>
            <person name="Singh A."/>
            <person name="Wilkins M.J."/>
            <person name="Karaoz U."/>
            <person name="Brodie E.L."/>
            <person name="Williams K.H."/>
            <person name="Hubbard S.S."/>
            <person name="Banfield J.F."/>
        </authorList>
    </citation>
    <scope>NUCLEOTIDE SEQUENCE [LARGE SCALE GENOMIC DNA]</scope>
</reference>
<comment type="similarity">
    <text evidence="3 11">Belongs to the peptidase M50B family.</text>
</comment>
<dbReference type="InterPro" id="IPR036034">
    <property type="entry name" value="PDZ_sf"/>
</dbReference>
<dbReference type="PROSITE" id="PS50106">
    <property type="entry name" value="PDZ"/>
    <property type="match status" value="1"/>
</dbReference>
<keyword evidence="7 11" id="KW-0862">Zinc</keyword>
<dbReference type="InterPro" id="IPR008915">
    <property type="entry name" value="Peptidase_M50"/>
</dbReference>
<dbReference type="Pfam" id="PF02163">
    <property type="entry name" value="Peptidase_M50"/>
    <property type="match status" value="1"/>
</dbReference>
<evidence type="ECO:0000256" key="1">
    <source>
        <dbReference type="ARBA" id="ARBA00001947"/>
    </source>
</evidence>
<keyword evidence="10 11" id="KW-0472">Membrane</keyword>
<gene>
    <name evidence="13" type="ORF">A2756_02110</name>
</gene>
<dbReference type="PANTHER" id="PTHR42837:SF2">
    <property type="entry name" value="MEMBRANE METALLOPROTEASE ARASP2, CHLOROPLASTIC-RELATED"/>
    <property type="match status" value="1"/>
</dbReference>
<evidence type="ECO:0000256" key="3">
    <source>
        <dbReference type="ARBA" id="ARBA00007931"/>
    </source>
</evidence>
<dbReference type="GO" id="GO:0004222">
    <property type="term" value="F:metalloendopeptidase activity"/>
    <property type="evidence" value="ECO:0007669"/>
    <property type="project" value="InterPro"/>
</dbReference>
<protein>
    <recommendedName>
        <fullName evidence="11">Zinc metalloprotease</fullName>
        <ecNumber evidence="11">3.4.24.-</ecNumber>
    </recommendedName>
</protein>
<comment type="cofactor">
    <cofactor evidence="1 11">
        <name>Zn(2+)</name>
        <dbReference type="ChEBI" id="CHEBI:29105"/>
    </cofactor>
</comment>
<feature type="transmembrane region" description="Helical" evidence="11">
    <location>
        <begin position="92"/>
        <end position="110"/>
    </location>
</feature>
<evidence type="ECO:0000256" key="5">
    <source>
        <dbReference type="ARBA" id="ARBA00022692"/>
    </source>
</evidence>
<evidence type="ECO:0000256" key="6">
    <source>
        <dbReference type="ARBA" id="ARBA00022801"/>
    </source>
</evidence>
<keyword evidence="6 11" id="KW-0378">Hydrolase</keyword>
<evidence type="ECO:0000256" key="8">
    <source>
        <dbReference type="ARBA" id="ARBA00022989"/>
    </source>
</evidence>
<dbReference type="SMART" id="SM00228">
    <property type="entry name" value="PDZ"/>
    <property type="match status" value="1"/>
</dbReference>
<evidence type="ECO:0000256" key="2">
    <source>
        <dbReference type="ARBA" id="ARBA00004141"/>
    </source>
</evidence>
<dbReference type="EMBL" id="MHNL01000005">
    <property type="protein sequence ID" value="OGZ45679.1"/>
    <property type="molecule type" value="Genomic_DNA"/>
</dbReference>
<evidence type="ECO:0000256" key="10">
    <source>
        <dbReference type="ARBA" id="ARBA00023136"/>
    </source>
</evidence>
<feature type="transmembrane region" description="Helical" evidence="11">
    <location>
        <begin position="327"/>
        <end position="345"/>
    </location>
</feature>
<dbReference type="Gene3D" id="2.30.42.10">
    <property type="match status" value="1"/>
</dbReference>
<dbReference type="InterPro" id="IPR001478">
    <property type="entry name" value="PDZ"/>
</dbReference>
<dbReference type="InterPro" id="IPR041489">
    <property type="entry name" value="PDZ_6"/>
</dbReference>
<evidence type="ECO:0000256" key="7">
    <source>
        <dbReference type="ARBA" id="ARBA00022833"/>
    </source>
</evidence>
<dbReference type="EC" id="3.4.24.-" evidence="11"/>
<dbReference type="SUPFAM" id="SSF50156">
    <property type="entry name" value="PDZ domain-like"/>
    <property type="match status" value="1"/>
</dbReference>
<dbReference type="NCBIfam" id="TIGR00054">
    <property type="entry name" value="RIP metalloprotease RseP"/>
    <property type="match status" value="1"/>
</dbReference>
<evidence type="ECO:0000256" key="11">
    <source>
        <dbReference type="RuleBase" id="RU362031"/>
    </source>
</evidence>
<organism evidence="13 14">
    <name type="scientific">Candidatus Ryanbacteria bacterium RIFCSPHIGHO2_01_FULL_48_27</name>
    <dbReference type="NCBI Taxonomy" id="1802115"/>
    <lineage>
        <taxon>Bacteria</taxon>
        <taxon>Candidatus Ryaniibacteriota</taxon>
    </lineage>
</organism>